<protein>
    <recommendedName>
        <fullName evidence="3">aECM cysteine-cradle domain-containing protein</fullName>
    </recommendedName>
</protein>
<evidence type="ECO:0000259" key="3">
    <source>
        <dbReference type="Pfam" id="PF23626"/>
    </source>
</evidence>
<dbReference type="Pfam" id="PF23626">
    <property type="entry name" value="CCD_aECM"/>
    <property type="match status" value="1"/>
</dbReference>
<evidence type="ECO:0000313" key="5">
    <source>
        <dbReference type="Proteomes" id="UP001303046"/>
    </source>
</evidence>
<reference evidence="4 5" key="1">
    <citation type="submission" date="2023-08" db="EMBL/GenBank/DDBJ databases">
        <title>A Necator americanus chromosomal reference genome.</title>
        <authorList>
            <person name="Ilik V."/>
            <person name="Petrzelkova K.J."/>
            <person name="Pardy F."/>
            <person name="Fuh T."/>
            <person name="Niatou-Singa F.S."/>
            <person name="Gouil Q."/>
            <person name="Baker L."/>
            <person name="Ritchie M.E."/>
            <person name="Jex A.R."/>
            <person name="Gazzola D."/>
            <person name="Li H."/>
            <person name="Toshio Fujiwara R."/>
            <person name="Zhan B."/>
            <person name="Aroian R.V."/>
            <person name="Pafco B."/>
            <person name="Schwarz E.M."/>
        </authorList>
    </citation>
    <scope>NUCLEOTIDE SEQUENCE [LARGE SCALE GENOMIC DNA]</scope>
    <source>
        <strain evidence="4 5">Aroian</strain>
        <tissue evidence="4">Whole animal</tissue>
    </source>
</reference>
<feature type="compositionally biased region" description="Low complexity" evidence="1">
    <location>
        <begin position="137"/>
        <end position="149"/>
    </location>
</feature>
<feature type="region of interest" description="Disordered" evidence="1">
    <location>
        <begin position="913"/>
        <end position="935"/>
    </location>
</feature>
<evidence type="ECO:0000256" key="1">
    <source>
        <dbReference type="SAM" id="MobiDB-lite"/>
    </source>
</evidence>
<feature type="chain" id="PRO_5045990631" description="aECM cysteine-cradle domain-containing protein" evidence="2">
    <location>
        <begin position="19"/>
        <end position="1476"/>
    </location>
</feature>
<feature type="compositionally biased region" description="Polar residues" evidence="1">
    <location>
        <begin position="1031"/>
        <end position="1050"/>
    </location>
</feature>
<feature type="region of interest" description="Disordered" evidence="1">
    <location>
        <begin position="1330"/>
        <end position="1357"/>
    </location>
</feature>
<evidence type="ECO:0000256" key="2">
    <source>
        <dbReference type="SAM" id="SignalP"/>
    </source>
</evidence>
<feature type="compositionally biased region" description="Low complexity" evidence="1">
    <location>
        <begin position="913"/>
        <end position="932"/>
    </location>
</feature>
<feature type="compositionally biased region" description="Polar residues" evidence="1">
    <location>
        <begin position="276"/>
        <end position="287"/>
    </location>
</feature>
<organism evidence="4 5">
    <name type="scientific">Necator americanus</name>
    <name type="common">Human hookworm</name>
    <dbReference type="NCBI Taxonomy" id="51031"/>
    <lineage>
        <taxon>Eukaryota</taxon>
        <taxon>Metazoa</taxon>
        <taxon>Ecdysozoa</taxon>
        <taxon>Nematoda</taxon>
        <taxon>Chromadorea</taxon>
        <taxon>Rhabditida</taxon>
        <taxon>Rhabditina</taxon>
        <taxon>Rhabditomorpha</taxon>
        <taxon>Strongyloidea</taxon>
        <taxon>Ancylostomatidae</taxon>
        <taxon>Bunostominae</taxon>
        <taxon>Necator</taxon>
    </lineage>
</organism>
<dbReference type="Proteomes" id="UP001303046">
    <property type="component" value="Unassembled WGS sequence"/>
</dbReference>
<gene>
    <name evidence="4" type="primary">Necator_chrX.g26434</name>
    <name evidence="4" type="ORF">RB195_026267</name>
</gene>
<feature type="region of interest" description="Disordered" evidence="1">
    <location>
        <begin position="1031"/>
        <end position="1057"/>
    </location>
</feature>
<feature type="compositionally biased region" description="Low complexity" evidence="1">
    <location>
        <begin position="192"/>
        <end position="221"/>
    </location>
</feature>
<feature type="compositionally biased region" description="Low complexity" evidence="1">
    <location>
        <begin position="256"/>
        <end position="275"/>
    </location>
</feature>
<feature type="compositionally biased region" description="Low complexity" evidence="1">
    <location>
        <begin position="534"/>
        <end position="548"/>
    </location>
</feature>
<feature type="region of interest" description="Disordered" evidence="1">
    <location>
        <begin position="250"/>
        <end position="322"/>
    </location>
</feature>
<name>A0ABR1EW99_NECAM</name>
<feature type="signal peptide" evidence="2">
    <location>
        <begin position="1"/>
        <end position="18"/>
    </location>
</feature>
<feature type="compositionally biased region" description="Polar residues" evidence="1">
    <location>
        <begin position="568"/>
        <end position="577"/>
    </location>
</feature>
<feature type="region of interest" description="Disordered" evidence="1">
    <location>
        <begin position="1158"/>
        <end position="1245"/>
    </location>
</feature>
<feature type="compositionally biased region" description="Low complexity" evidence="1">
    <location>
        <begin position="159"/>
        <end position="168"/>
    </location>
</feature>
<feature type="region of interest" description="Disordered" evidence="1">
    <location>
        <begin position="137"/>
        <end position="221"/>
    </location>
</feature>
<keyword evidence="5" id="KW-1185">Reference proteome</keyword>
<accession>A0ABR1EW99</accession>
<feature type="region of interest" description="Disordered" evidence="1">
    <location>
        <begin position="714"/>
        <end position="733"/>
    </location>
</feature>
<proteinExistence type="predicted"/>
<dbReference type="InterPro" id="IPR055352">
    <property type="entry name" value="CCD_aECM"/>
</dbReference>
<feature type="domain" description="aECM cysteine-cradle" evidence="3">
    <location>
        <begin position="1424"/>
        <end position="1473"/>
    </location>
</feature>
<feature type="compositionally biased region" description="Low complexity" evidence="1">
    <location>
        <begin position="504"/>
        <end position="525"/>
    </location>
</feature>
<keyword evidence="2" id="KW-0732">Signal</keyword>
<feature type="region of interest" description="Disordered" evidence="1">
    <location>
        <begin position="504"/>
        <end position="577"/>
    </location>
</feature>
<comment type="caution">
    <text evidence="4">The sequence shown here is derived from an EMBL/GenBank/DDBJ whole genome shotgun (WGS) entry which is preliminary data.</text>
</comment>
<evidence type="ECO:0000313" key="4">
    <source>
        <dbReference type="EMBL" id="KAK6766898.1"/>
    </source>
</evidence>
<sequence>MKVVWWCTLTLWVRIIDGSSLLSKTINADGTREFRIAKHIKHNTCLCQCRCVPENMDLFSQKPVMGAASAESVEIDDKAVEEEQKLKMSLKDEMVTVGAQQKTTDTVTPSTSSLASEKKVDKTTTTVLTFLPDTTTVSSLRSTSTQETTSDTDEGLITSDVPSPSRSSKPPPGISSSYENTTTSRLPLATDVVTLRSESTTRSETNSSTSEPSTSSSLTSVVEQFNSSSQINLTAPISFSTLAPLTKNEEQESDILSLSSSSESSSPTTSPVSTTAVKENSQVVVQHSNDESKTSKENDRTREPLTKGNTTSGAATDTTSEYTTDTLFTESVNATFSMLVSTIAPTTTTLREELPNDEVTTSMIPLNTNFPKKGNNEVVVNELPIKKQATILARPATESPAREVSEEQNSIVLRTDVVEGKQSTRSFISSNVILQKKDDSKTPANVGISTSTTFHTPSTVLVDHTNSETREDTAKYTEPHVDVTTTLRSTLNHPLAQSFAVLITTESPESSQESSSSSTRTSVSSEETEIALDSQSTTTDSVSSPSGSRINLVPRDGTSPESHETSTERTLTTSGASTAIPVTSTFAAFEATESSSDLNGLSQTTAAILNRTAGDFTDEVLAVENATRVPTHTTAESSSALNTYLSSTVEITDGPGTTSSEDFTDSTTISFNVDATTRSSLLITTEPITPTTTSSTSERTETTNEIIDVSATKRMPESKTQTPTSRLATEAVSKGQNLKKKSFEKSSNEFYEAKTLTTTPVKETTMSTETTSTPTEAAKGTHFEEAIGTTEDVLTTHEKHPQVVVAVTEGTNGTSSIFHASDTSIHPHKNLPERWKNLVMRLKTKLEELKAKKGLLSPKKITTTTLPNSEEMMLAGETSNSTPISTVEDTTISATDASTVGTSFISVKVQESNPTRSYTTTPTTTELRSSTNPAQAAKFQETASTLTVPPATMSIDETSVTSSNFAADETPLSNLSQDPKEQNSVKEFKLGKVTTQIITTASTGAIKDEYTRTKTTEVSLTSNIGVEATTSSNEISDVLPQANSSTADSGTETTSTPKTTVSFQLDANIGGTNDAKTSNTHTEDVFTTDTVTTNSDLGANDSSTEVIPALDDNFPFKTEADDELSSQTKTSAYTYTSSAPEITVAVYNSKYTTLEDVTATTSNTGEPQKITDLTTSNQHSDTTTTDSVSNDEDKKSVGGFIVSNSAASSEEAMESKNRTTLQETLREAERSSPPTSTFNETSFTIGQPHRVKTDLLSSLIQGLIGDVTQATTTAVPSANEQSSTATVLEHTIATELDSKRAEEKIMTESGDFEKQIREERIRYEQAKHLHEEQRRFEQQQKSDNDRGLREELKSRSEEMKKRLEELKTAELRRQFLLEKRQREEEERLRKIAEKQEEEKFEEMTSTDLSTSESITKKIRYRLRPSQCAAINKFTRVFKITDPSSWIARNCQFAKRYFPQASCPQIQSLIESCFVFF</sequence>
<feature type="compositionally biased region" description="Polar residues" evidence="1">
    <location>
        <begin position="718"/>
        <end position="727"/>
    </location>
</feature>
<feature type="compositionally biased region" description="Polar residues" evidence="1">
    <location>
        <begin position="1232"/>
        <end position="1245"/>
    </location>
</feature>
<dbReference type="EMBL" id="JAVFWL010000006">
    <property type="protein sequence ID" value="KAK6766898.1"/>
    <property type="molecule type" value="Genomic_DNA"/>
</dbReference>
<feature type="compositionally biased region" description="Basic and acidic residues" evidence="1">
    <location>
        <begin position="288"/>
        <end position="305"/>
    </location>
</feature>
<feature type="compositionally biased region" description="Low complexity" evidence="1">
    <location>
        <begin position="1174"/>
        <end position="1188"/>
    </location>
</feature>